<evidence type="ECO:0000256" key="11">
    <source>
        <dbReference type="SAM" id="Phobius"/>
    </source>
</evidence>
<keyword evidence="4" id="KW-0597">Phosphoprotein</keyword>
<dbReference type="CDD" id="cd00075">
    <property type="entry name" value="HATPase"/>
    <property type="match status" value="1"/>
</dbReference>
<dbReference type="PRINTS" id="PR00344">
    <property type="entry name" value="BCTRLSENSOR"/>
</dbReference>
<feature type="transmembrane region" description="Helical" evidence="11">
    <location>
        <begin position="12"/>
        <end position="36"/>
    </location>
</feature>
<dbReference type="Gene3D" id="1.10.287.130">
    <property type="match status" value="1"/>
</dbReference>
<dbReference type="PANTHER" id="PTHR45436">
    <property type="entry name" value="SENSOR HISTIDINE KINASE YKOH"/>
    <property type="match status" value="1"/>
</dbReference>
<evidence type="ECO:0000256" key="8">
    <source>
        <dbReference type="ARBA" id="ARBA00022989"/>
    </source>
</evidence>
<dbReference type="SUPFAM" id="SSF47384">
    <property type="entry name" value="Homodimeric domain of signal transducing histidine kinase"/>
    <property type="match status" value="1"/>
</dbReference>
<dbReference type="InterPro" id="IPR050428">
    <property type="entry name" value="TCS_sensor_his_kinase"/>
</dbReference>
<evidence type="ECO:0000259" key="13">
    <source>
        <dbReference type="PROSITE" id="PS50885"/>
    </source>
</evidence>
<organism evidence="14 15">
    <name type="scientific">Luteibacter rhizovicinus</name>
    <dbReference type="NCBI Taxonomy" id="242606"/>
    <lineage>
        <taxon>Bacteria</taxon>
        <taxon>Pseudomonadati</taxon>
        <taxon>Pseudomonadota</taxon>
        <taxon>Gammaproteobacteria</taxon>
        <taxon>Lysobacterales</taxon>
        <taxon>Rhodanobacteraceae</taxon>
        <taxon>Luteibacter</taxon>
    </lineage>
</organism>
<dbReference type="Gene3D" id="3.30.565.10">
    <property type="entry name" value="Histidine kinase-like ATPase, C-terminal domain"/>
    <property type="match status" value="1"/>
</dbReference>
<keyword evidence="7 14" id="KW-0418">Kinase</keyword>
<protein>
    <recommendedName>
        <fullName evidence="3">histidine kinase</fullName>
        <ecNumber evidence="3">2.7.13.3</ecNumber>
    </recommendedName>
</protein>
<evidence type="ECO:0000313" key="14">
    <source>
        <dbReference type="EMBL" id="TCV92703.1"/>
    </source>
</evidence>
<keyword evidence="5" id="KW-0808">Transferase</keyword>
<feature type="transmembrane region" description="Helical" evidence="11">
    <location>
        <begin position="167"/>
        <end position="183"/>
    </location>
</feature>
<evidence type="ECO:0000259" key="12">
    <source>
        <dbReference type="PROSITE" id="PS50109"/>
    </source>
</evidence>
<dbReference type="InterPro" id="IPR003594">
    <property type="entry name" value="HATPase_dom"/>
</dbReference>
<dbReference type="Pfam" id="PF00512">
    <property type="entry name" value="HisKA"/>
    <property type="match status" value="1"/>
</dbReference>
<evidence type="ECO:0000256" key="1">
    <source>
        <dbReference type="ARBA" id="ARBA00000085"/>
    </source>
</evidence>
<evidence type="ECO:0000256" key="4">
    <source>
        <dbReference type="ARBA" id="ARBA00022553"/>
    </source>
</evidence>
<feature type="domain" description="Histidine kinase" evidence="12">
    <location>
        <begin position="245"/>
        <end position="445"/>
    </location>
</feature>
<comment type="caution">
    <text evidence="14">The sequence shown here is derived from an EMBL/GenBank/DDBJ whole genome shotgun (WGS) entry which is preliminary data.</text>
</comment>
<comment type="catalytic activity">
    <reaction evidence="1">
        <text>ATP + protein L-histidine = ADP + protein N-phospho-L-histidine.</text>
        <dbReference type="EC" id="2.7.13.3"/>
    </reaction>
</comment>
<dbReference type="InterPro" id="IPR003660">
    <property type="entry name" value="HAMP_dom"/>
</dbReference>
<dbReference type="SMART" id="SM00387">
    <property type="entry name" value="HATPase_c"/>
    <property type="match status" value="1"/>
</dbReference>
<dbReference type="PANTHER" id="PTHR45436:SF15">
    <property type="entry name" value="SENSOR HISTIDINE KINASE CUSS"/>
    <property type="match status" value="1"/>
</dbReference>
<feature type="transmembrane region" description="Helical" evidence="11">
    <location>
        <begin position="140"/>
        <end position="161"/>
    </location>
</feature>
<gene>
    <name evidence="14" type="ORF">EC912_10641</name>
</gene>
<evidence type="ECO:0000256" key="9">
    <source>
        <dbReference type="ARBA" id="ARBA00023012"/>
    </source>
</evidence>
<dbReference type="InterPro" id="IPR036890">
    <property type="entry name" value="HATPase_C_sf"/>
</dbReference>
<dbReference type="InterPro" id="IPR036097">
    <property type="entry name" value="HisK_dim/P_sf"/>
</dbReference>
<sequence>MKVKNKSLTLQLAWRLIGLQAAVILGLIIAWTYMIYVGNLSYIDENVPRMMVNNLHMDDAGKLAFRNDAKLQSLLRTSPGLWFVIEDEKGHRMIHGKVPEAYRSLADSLTQLQSGEVHASGPPYALAMRIYTDDTSMGRIYVICGGVPTANVGIIFALILAYFGWRISLPLALLTLIVVPWLIRRSMRGVAEVAEQAQAIDIDERGARLADHTVPRELQPLVQAFNAALERLNEGYNTRDRFLAGAAHELRAPIAIIEARIETLEAGAMRNRLLIDVARLSNLAEQLLDLQRLGKHESKFEPLDLVSLLSEVTADVAPLAIGAGYELALDAPETPVMVMGDPLSLARVLTNLIQNAIAHGGGRGLITVDVRPDGTFGVSDQGPGIPADERQRIFEPFYRLRPSSTGAGLGLHLVQEIVALHGGRIDLVEADGGGAWFRVRLLAMAANPAVNDVGGAVGVRI</sequence>
<keyword evidence="10 11" id="KW-0472">Membrane</keyword>
<dbReference type="InterPro" id="IPR004358">
    <property type="entry name" value="Sig_transdc_His_kin-like_C"/>
</dbReference>
<reference evidence="14 15" key="1">
    <citation type="submission" date="2019-03" db="EMBL/GenBank/DDBJ databases">
        <title>Above-ground endophytic microbial communities from plants in different locations in the United States.</title>
        <authorList>
            <person name="Frank C."/>
        </authorList>
    </citation>
    <scope>NUCLEOTIDE SEQUENCE [LARGE SCALE GENOMIC DNA]</scope>
    <source>
        <strain evidence="14 15">LP_13_YM</strain>
    </source>
</reference>
<accession>A0A4R3YP68</accession>
<feature type="domain" description="HAMP" evidence="13">
    <location>
        <begin position="184"/>
        <end position="237"/>
    </location>
</feature>
<comment type="subcellular location">
    <subcellularLocation>
        <location evidence="2">Membrane</location>
        <topology evidence="2">Multi-pass membrane protein</topology>
    </subcellularLocation>
</comment>
<dbReference type="GO" id="GO:0000155">
    <property type="term" value="F:phosphorelay sensor kinase activity"/>
    <property type="evidence" value="ECO:0007669"/>
    <property type="project" value="InterPro"/>
</dbReference>
<evidence type="ECO:0000256" key="7">
    <source>
        <dbReference type="ARBA" id="ARBA00022777"/>
    </source>
</evidence>
<dbReference type="EMBL" id="SMCS01000006">
    <property type="protein sequence ID" value="TCV92703.1"/>
    <property type="molecule type" value="Genomic_DNA"/>
</dbReference>
<dbReference type="PROSITE" id="PS50885">
    <property type="entry name" value="HAMP"/>
    <property type="match status" value="1"/>
</dbReference>
<dbReference type="InterPro" id="IPR003661">
    <property type="entry name" value="HisK_dim/P_dom"/>
</dbReference>
<keyword evidence="9" id="KW-0902">Two-component regulatory system</keyword>
<dbReference type="SUPFAM" id="SSF55874">
    <property type="entry name" value="ATPase domain of HSP90 chaperone/DNA topoisomerase II/histidine kinase"/>
    <property type="match status" value="1"/>
</dbReference>
<keyword evidence="8 11" id="KW-1133">Transmembrane helix</keyword>
<keyword evidence="15" id="KW-1185">Reference proteome</keyword>
<dbReference type="EC" id="2.7.13.3" evidence="3"/>
<evidence type="ECO:0000256" key="5">
    <source>
        <dbReference type="ARBA" id="ARBA00022679"/>
    </source>
</evidence>
<evidence type="ECO:0000313" key="15">
    <source>
        <dbReference type="Proteomes" id="UP000295645"/>
    </source>
</evidence>
<dbReference type="InterPro" id="IPR005467">
    <property type="entry name" value="His_kinase_dom"/>
</dbReference>
<name>A0A4R3YP68_9GAMM</name>
<evidence type="ECO:0000256" key="3">
    <source>
        <dbReference type="ARBA" id="ARBA00012438"/>
    </source>
</evidence>
<dbReference type="GO" id="GO:0005886">
    <property type="term" value="C:plasma membrane"/>
    <property type="evidence" value="ECO:0007669"/>
    <property type="project" value="TreeGrafter"/>
</dbReference>
<dbReference type="OrthoDB" id="9804645at2"/>
<dbReference type="Proteomes" id="UP000295645">
    <property type="component" value="Unassembled WGS sequence"/>
</dbReference>
<dbReference type="PROSITE" id="PS50109">
    <property type="entry name" value="HIS_KIN"/>
    <property type="match status" value="1"/>
</dbReference>
<dbReference type="Pfam" id="PF02518">
    <property type="entry name" value="HATPase_c"/>
    <property type="match status" value="1"/>
</dbReference>
<evidence type="ECO:0000256" key="10">
    <source>
        <dbReference type="ARBA" id="ARBA00023136"/>
    </source>
</evidence>
<dbReference type="CDD" id="cd00082">
    <property type="entry name" value="HisKA"/>
    <property type="match status" value="1"/>
</dbReference>
<dbReference type="AlphaFoldDB" id="A0A4R3YP68"/>
<dbReference type="SMART" id="SM00388">
    <property type="entry name" value="HisKA"/>
    <property type="match status" value="1"/>
</dbReference>
<evidence type="ECO:0000256" key="6">
    <source>
        <dbReference type="ARBA" id="ARBA00022692"/>
    </source>
</evidence>
<proteinExistence type="predicted"/>
<evidence type="ECO:0000256" key="2">
    <source>
        <dbReference type="ARBA" id="ARBA00004141"/>
    </source>
</evidence>
<keyword evidence="6 11" id="KW-0812">Transmembrane</keyword>